<evidence type="ECO:0000313" key="2">
    <source>
        <dbReference type="EMBL" id="KAK8767809.1"/>
    </source>
</evidence>
<evidence type="ECO:0000256" key="1">
    <source>
        <dbReference type="SAM" id="MobiDB-lite"/>
    </source>
</evidence>
<feature type="non-terminal residue" evidence="2">
    <location>
        <position position="96"/>
    </location>
</feature>
<comment type="caution">
    <text evidence="2">The sequence shown here is derived from an EMBL/GenBank/DDBJ whole genome shotgun (WGS) entry which is preliminary data.</text>
</comment>
<organism evidence="2 3">
    <name type="scientific">Amblyomma americanum</name>
    <name type="common">Lone star tick</name>
    <dbReference type="NCBI Taxonomy" id="6943"/>
    <lineage>
        <taxon>Eukaryota</taxon>
        <taxon>Metazoa</taxon>
        <taxon>Ecdysozoa</taxon>
        <taxon>Arthropoda</taxon>
        <taxon>Chelicerata</taxon>
        <taxon>Arachnida</taxon>
        <taxon>Acari</taxon>
        <taxon>Parasitiformes</taxon>
        <taxon>Ixodida</taxon>
        <taxon>Ixodoidea</taxon>
        <taxon>Ixodidae</taxon>
        <taxon>Amblyomminae</taxon>
        <taxon>Amblyomma</taxon>
    </lineage>
</organism>
<feature type="region of interest" description="Disordered" evidence="1">
    <location>
        <begin position="20"/>
        <end position="84"/>
    </location>
</feature>
<dbReference type="EMBL" id="JARKHS020024942">
    <property type="protein sequence ID" value="KAK8767809.1"/>
    <property type="molecule type" value="Genomic_DNA"/>
</dbReference>
<name>A0AAQ4DZB9_AMBAM</name>
<proteinExistence type="predicted"/>
<accession>A0AAQ4DZB9</accession>
<reference evidence="2 3" key="1">
    <citation type="journal article" date="2023" name="Arcadia Sci">
        <title>De novo assembly of a long-read Amblyomma americanum tick genome.</title>
        <authorList>
            <person name="Chou S."/>
            <person name="Poskanzer K.E."/>
            <person name="Rollins M."/>
            <person name="Thuy-Boun P.S."/>
        </authorList>
    </citation>
    <scope>NUCLEOTIDE SEQUENCE [LARGE SCALE GENOMIC DNA]</scope>
    <source>
        <strain evidence="2">F_SG_1</strain>
        <tissue evidence="2">Salivary glands</tissue>
    </source>
</reference>
<keyword evidence="3" id="KW-1185">Reference proteome</keyword>
<dbReference type="Proteomes" id="UP001321473">
    <property type="component" value="Unassembled WGS sequence"/>
</dbReference>
<evidence type="ECO:0000313" key="3">
    <source>
        <dbReference type="Proteomes" id="UP001321473"/>
    </source>
</evidence>
<feature type="compositionally biased region" description="Polar residues" evidence="1">
    <location>
        <begin position="45"/>
        <end position="71"/>
    </location>
</feature>
<protein>
    <submittedName>
        <fullName evidence="2">Uncharacterized protein</fullName>
    </submittedName>
</protein>
<sequence length="96" mass="10079">MSLYSAKSVAARQQFLRNIVGENARNDHQDTPQNPSGAANDDDTGSSCSQSTSTLAVPQTGCLRNSSTCDPTSAEPASDTTSELEIISELAAVQEM</sequence>
<gene>
    <name evidence="2" type="ORF">V5799_005406</name>
</gene>
<dbReference type="AlphaFoldDB" id="A0AAQ4DZB9"/>